<feature type="region of interest" description="Disordered" evidence="1">
    <location>
        <begin position="147"/>
        <end position="167"/>
    </location>
</feature>
<proteinExistence type="predicted"/>
<sequence>MRSVPRNELTPSSVLQFVVTLVIAVSSFQSSLDQSRELNKRLWGSAPGNETSEKPIIFRSTSQHLKEQRFSIAGFRASQLEKQREAARETARLAVRNRRVNRTDQHRKNLCHARRNVPSAYSERFHFRQQNMKENTPSTIRYCMQSNANTSSGAGQQHAAIRTRSED</sequence>
<comment type="caution">
    <text evidence="2">The sequence shown here is derived from an EMBL/GenBank/DDBJ whole genome shotgun (WGS) entry which is preliminary data.</text>
</comment>
<keyword evidence="3" id="KW-1185">Reference proteome</keyword>
<evidence type="ECO:0000313" key="3">
    <source>
        <dbReference type="Proteomes" id="UP000299102"/>
    </source>
</evidence>
<protein>
    <submittedName>
        <fullName evidence="2">Uncharacterized protein</fullName>
    </submittedName>
</protein>
<evidence type="ECO:0000256" key="1">
    <source>
        <dbReference type="SAM" id="MobiDB-lite"/>
    </source>
</evidence>
<dbReference type="AlphaFoldDB" id="A0A4C1ZZT7"/>
<gene>
    <name evidence="2" type="ORF">EVAR_51829_1</name>
</gene>
<accession>A0A4C1ZZT7</accession>
<evidence type="ECO:0000313" key="2">
    <source>
        <dbReference type="EMBL" id="GBP93022.1"/>
    </source>
</evidence>
<organism evidence="2 3">
    <name type="scientific">Eumeta variegata</name>
    <name type="common">Bagworm moth</name>
    <name type="synonym">Eumeta japonica</name>
    <dbReference type="NCBI Taxonomy" id="151549"/>
    <lineage>
        <taxon>Eukaryota</taxon>
        <taxon>Metazoa</taxon>
        <taxon>Ecdysozoa</taxon>
        <taxon>Arthropoda</taxon>
        <taxon>Hexapoda</taxon>
        <taxon>Insecta</taxon>
        <taxon>Pterygota</taxon>
        <taxon>Neoptera</taxon>
        <taxon>Endopterygota</taxon>
        <taxon>Lepidoptera</taxon>
        <taxon>Glossata</taxon>
        <taxon>Ditrysia</taxon>
        <taxon>Tineoidea</taxon>
        <taxon>Psychidae</taxon>
        <taxon>Oiketicinae</taxon>
        <taxon>Eumeta</taxon>
    </lineage>
</organism>
<name>A0A4C1ZZT7_EUMVA</name>
<reference evidence="2 3" key="1">
    <citation type="journal article" date="2019" name="Commun. Biol.">
        <title>The bagworm genome reveals a unique fibroin gene that provides high tensile strength.</title>
        <authorList>
            <person name="Kono N."/>
            <person name="Nakamura H."/>
            <person name="Ohtoshi R."/>
            <person name="Tomita M."/>
            <person name="Numata K."/>
            <person name="Arakawa K."/>
        </authorList>
    </citation>
    <scope>NUCLEOTIDE SEQUENCE [LARGE SCALE GENOMIC DNA]</scope>
</reference>
<dbReference type="EMBL" id="BGZK01002333">
    <property type="protein sequence ID" value="GBP93022.1"/>
    <property type="molecule type" value="Genomic_DNA"/>
</dbReference>
<dbReference type="Proteomes" id="UP000299102">
    <property type="component" value="Unassembled WGS sequence"/>
</dbReference>